<evidence type="ECO:0000256" key="7">
    <source>
        <dbReference type="SAM" id="MobiDB-lite"/>
    </source>
</evidence>
<evidence type="ECO:0000256" key="5">
    <source>
        <dbReference type="ARBA" id="ARBA00047658"/>
    </source>
</evidence>
<comment type="similarity">
    <text evidence="1 6">Belongs to the protein prenyltransferase subunit alpha family.</text>
</comment>
<dbReference type="Gene3D" id="1.25.40.120">
    <property type="entry name" value="Protein prenylyltransferase"/>
    <property type="match status" value="1"/>
</dbReference>
<comment type="caution">
    <text evidence="8">The sequence shown here is derived from an EMBL/GenBank/DDBJ whole genome shotgun (WGS) entry which is preliminary data.</text>
</comment>
<dbReference type="EC" id="2.5.1.60" evidence="6"/>
<dbReference type="GO" id="GO:0004663">
    <property type="term" value="F:Rab geranylgeranyltransferase activity"/>
    <property type="evidence" value="ECO:0007669"/>
    <property type="project" value="UniProtKB-UniRule"/>
</dbReference>
<dbReference type="PROSITE" id="PS51147">
    <property type="entry name" value="PFTA"/>
    <property type="match status" value="5"/>
</dbReference>
<feature type="region of interest" description="Disordered" evidence="7">
    <location>
        <begin position="1"/>
        <end position="21"/>
    </location>
</feature>
<dbReference type="GO" id="GO:0097354">
    <property type="term" value="P:prenylation"/>
    <property type="evidence" value="ECO:0007669"/>
    <property type="project" value="UniProtKB-UniRule"/>
</dbReference>
<name>A0A9P4I659_9PEZI</name>
<keyword evidence="9" id="KW-1185">Reference proteome</keyword>
<accession>A0A9P4I659</accession>
<organism evidence="8 9">
    <name type="scientific">Rhizodiscina lignyota</name>
    <dbReference type="NCBI Taxonomy" id="1504668"/>
    <lineage>
        <taxon>Eukaryota</taxon>
        <taxon>Fungi</taxon>
        <taxon>Dikarya</taxon>
        <taxon>Ascomycota</taxon>
        <taxon>Pezizomycotina</taxon>
        <taxon>Dothideomycetes</taxon>
        <taxon>Pleosporomycetidae</taxon>
        <taxon>Aulographales</taxon>
        <taxon>Rhizodiscinaceae</taxon>
        <taxon>Rhizodiscina</taxon>
    </lineage>
</organism>
<protein>
    <recommendedName>
        <fullName evidence="6">Geranylgeranyl transferase type-2 subunit alpha</fullName>
        <ecNumber evidence="6">2.5.1.60</ecNumber>
    </recommendedName>
    <alternativeName>
        <fullName evidence="6">Geranylgeranyl transferase type II subunit alpha</fullName>
    </alternativeName>
</protein>
<evidence type="ECO:0000256" key="1">
    <source>
        <dbReference type="ARBA" id="ARBA00006734"/>
    </source>
</evidence>
<keyword evidence="3 6" id="KW-0808">Transferase</keyword>
<dbReference type="SUPFAM" id="SSF48439">
    <property type="entry name" value="Protein prenylyltransferase"/>
    <property type="match status" value="1"/>
</dbReference>
<evidence type="ECO:0000256" key="6">
    <source>
        <dbReference type="RuleBase" id="RU367120"/>
    </source>
</evidence>
<keyword evidence="2 6" id="KW-0637">Prenyltransferase</keyword>
<evidence type="ECO:0000313" key="8">
    <source>
        <dbReference type="EMBL" id="KAF2093154.1"/>
    </source>
</evidence>
<proteinExistence type="inferred from homology"/>
<keyword evidence="4" id="KW-0677">Repeat</keyword>
<sequence>MASHGVPRVAGSGSRDTAKEQKKIQEYQSLVELVNAKISEREYTIEVLALTTKLLSKNPEYYTIWNHRRLILQHQFTEEPSTSETTEDNQLPPKQQRILDLISDDLRLLVGLLIEFPKCYWIWNYRRWLLEEAEQRLPTAVAVSFWQKELGLVSKMLARDERNFHGWSYRRTVVASLERLSEKSGARVSMVEDEFAYTTKMIYSGLKNFSAWHNRSKLIPRLLDERKADNVARRKMLDEELELIQTALTDPFNQSAWDYHAFLMGTISPNSSVETVIVRDFTNHDRVIYFEREMDRIKEMLQVDEDCKFIYLALLQYAATYLDIEGGNKYVTTREMRDWLAKLRELDTLRRGRWDDLESKLHL</sequence>
<reference evidence="8" key="1">
    <citation type="journal article" date="2020" name="Stud. Mycol.">
        <title>101 Dothideomycetes genomes: a test case for predicting lifestyles and emergence of pathogens.</title>
        <authorList>
            <person name="Haridas S."/>
            <person name="Albert R."/>
            <person name="Binder M."/>
            <person name="Bloem J."/>
            <person name="Labutti K."/>
            <person name="Salamov A."/>
            <person name="Andreopoulos B."/>
            <person name="Baker S."/>
            <person name="Barry K."/>
            <person name="Bills G."/>
            <person name="Bluhm B."/>
            <person name="Cannon C."/>
            <person name="Castanera R."/>
            <person name="Culley D."/>
            <person name="Daum C."/>
            <person name="Ezra D."/>
            <person name="Gonzalez J."/>
            <person name="Henrissat B."/>
            <person name="Kuo A."/>
            <person name="Liang C."/>
            <person name="Lipzen A."/>
            <person name="Lutzoni F."/>
            <person name="Magnuson J."/>
            <person name="Mondo S."/>
            <person name="Nolan M."/>
            <person name="Ohm R."/>
            <person name="Pangilinan J."/>
            <person name="Park H.-J."/>
            <person name="Ramirez L."/>
            <person name="Alfaro M."/>
            <person name="Sun H."/>
            <person name="Tritt A."/>
            <person name="Yoshinaga Y."/>
            <person name="Zwiers L.-H."/>
            <person name="Turgeon B."/>
            <person name="Goodwin S."/>
            <person name="Spatafora J."/>
            <person name="Crous P."/>
            <person name="Grigoriev I."/>
        </authorList>
    </citation>
    <scope>NUCLEOTIDE SEQUENCE</scope>
    <source>
        <strain evidence="8">CBS 133067</strain>
    </source>
</reference>
<dbReference type="PANTHER" id="PTHR11129">
    <property type="entry name" value="PROTEIN FARNESYLTRANSFERASE ALPHA SUBUNIT/RAB GERANYLGERANYL TRANSFERASE ALPHA SUBUNIT"/>
    <property type="match status" value="1"/>
</dbReference>
<evidence type="ECO:0000313" key="9">
    <source>
        <dbReference type="Proteomes" id="UP000799772"/>
    </source>
</evidence>
<evidence type="ECO:0000256" key="3">
    <source>
        <dbReference type="ARBA" id="ARBA00022679"/>
    </source>
</evidence>
<dbReference type="InterPro" id="IPR002088">
    <property type="entry name" value="Prenyl_trans_a"/>
</dbReference>
<dbReference type="OrthoDB" id="1658at2759"/>
<comment type="function">
    <text evidence="6">Catalyzes the transfer of a geranyl-geranyl moiety from geranyl-geranyl pyrophosphate to cysteines occuring in specific C-terminal amino acid sequences.</text>
</comment>
<dbReference type="Pfam" id="PF01239">
    <property type="entry name" value="PPTA"/>
    <property type="match status" value="4"/>
</dbReference>
<dbReference type="AlphaFoldDB" id="A0A9P4I659"/>
<dbReference type="EMBL" id="ML978139">
    <property type="protein sequence ID" value="KAF2093154.1"/>
    <property type="molecule type" value="Genomic_DNA"/>
</dbReference>
<gene>
    <name evidence="8" type="ORF">NA57DRAFT_61677</name>
</gene>
<comment type="catalytic activity">
    <reaction evidence="5 6">
        <text>geranylgeranyl diphosphate + L-cysteinyl-[protein] = S-geranylgeranyl-L-cysteinyl-[protein] + diphosphate</text>
        <dbReference type="Rhea" id="RHEA:21240"/>
        <dbReference type="Rhea" id="RHEA-COMP:10131"/>
        <dbReference type="Rhea" id="RHEA-COMP:11537"/>
        <dbReference type="ChEBI" id="CHEBI:29950"/>
        <dbReference type="ChEBI" id="CHEBI:33019"/>
        <dbReference type="ChEBI" id="CHEBI:57533"/>
        <dbReference type="ChEBI" id="CHEBI:86021"/>
        <dbReference type="EC" id="2.5.1.60"/>
    </reaction>
</comment>
<dbReference type="GO" id="GO:0005968">
    <property type="term" value="C:Rab-protein geranylgeranyltransferase complex"/>
    <property type="evidence" value="ECO:0007669"/>
    <property type="project" value="TreeGrafter"/>
</dbReference>
<dbReference type="PANTHER" id="PTHR11129:SF2">
    <property type="entry name" value="GERANYLGERANYL TRANSFERASE TYPE-2 SUBUNIT ALPHA"/>
    <property type="match status" value="1"/>
</dbReference>
<evidence type="ECO:0000256" key="2">
    <source>
        <dbReference type="ARBA" id="ARBA00022602"/>
    </source>
</evidence>
<dbReference type="Proteomes" id="UP000799772">
    <property type="component" value="Unassembled WGS sequence"/>
</dbReference>
<evidence type="ECO:0000256" key="4">
    <source>
        <dbReference type="ARBA" id="ARBA00022737"/>
    </source>
</evidence>